<keyword evidence="3" id="KW-1185">Reference proteome</keyword>
<evidence type="ECO:0000256" key="1">
    <source>
        <dbReference type="SAM" id="Phobius"/>
    </source>
</evidence>
<dbReference type="RefSeq" id="WP_244408947.1">
    <property type="nucleotide sequence ID" value="NZ_AP025637.1"/>
</dbReference>
<dbReference type="Proteomes" id="UP000831327">
    <property type="component" value="Chromosome"/>
</dbReference>
<keyword evidence="1" id="KW-1133">Transmembrane helix</keyword>
<accession>A0ABM7Y9N0</accession>
<organism evidence="2 3">
    <name type="scientific">Roseomonas fluvialis</name>
    <dbReference type="NCBI Taxonomy" id="1750527"/>
    <lineage>
        <taxon>Bacteria</taxon>
        <taxon>Pseudomonadati</taxon>
        <taxon>Pseudomonadota</taxon>
        <taxon>Alphaproteobacteria</taxon>
        <taxon>Acetobacterales</taxon>
        <taxon>Roseomonadaceae</taxon>
        <taxon>Roseomonas</taxon>
    </lineage>
</organism>
<protein>
    <submittedName>
        <fullName evidence="2">Uncharacterized protein</fullName>
    </submittedName>
</protein>
<keyword evidence="1" id="KW-0472">Membrane</keyword>
<evidence type="ECO:0000313" key="2">
    <source>
        <dbReference type="EMBL" id="BDG74780.1"/>
    </source>
</evidence>
<evidence type="ECO:0000313" key="3">
    <source>
        <dbReference type="Proteomes" id="UP000831327"/>
    </source>
</evidence>
<name>A0ABM7Y9N0_9PROT</name>
<gene>
    <name evidence="2" type="ORF">Rmf_47090</name>
</gene>
<dbReference type="EMBL" id="AP025637">
    <property type="protein sequence ID" value="BDG74780.1"/>
    <property type="molecule type" value="Genomic_DNA"/>
</dbReference>
<feature type="transmembrane region" description="Helical" evidence="1">
    <location>
        <begin position="69"/>
        <end position="94"/>
    </location>
</feature>
<proteinExistence type="predicted"/>
<reference evidence="2 3" key="1">
    <citation type="journal article" date="2016" name="Microbes Environ.">
        <title>Phylogenetically diverse aerobic anoxygenic phototrophic bacteria isolated from epilithic biofilms in Tama river, Japan.</title>
        <authorList>
            <person name="Hirose S."/>
            <person name="Matsuura K."/>
            <person name="Haruta S."/>
        </authorList>
    </citation>
    <scope>NUCLEOTIDE SEQUENCE [LARGE SCALE GENOMIC DNA]</scope>
    <source>
        <strain evidence="2 3">S08</strain>
    </source>
</reference>
<sequence>MERAARLCLLLGLLILVVPAALVPIPPLLDLPNHVARLHLLVDAVVAGREHPFFAVDWTHAMVNTPVDAFGVAIGAVIGAGAAESVLCALALVLPPLGAALLNRALFGGRHWWMAAFPMLDWNGSLLLGFISFQIGAGQRYWPRPGTMAWCGGGRPCRAWPPARWQPLGSCSCILLRRRSSRCCWAGSCSGVAWGDGAACRDVFPGCLPRGWHACCRCCSISR</sequence>
<keyword evidence="1" id="KW-0812">Transmembrane</keyword>